<evidence type="ECO:0000313" key="1">
    <source>
        <dbReference type="EMBL" id="OKP00725.1"/>
    </source>
</evidence>
<dbReference type="EMBL" id="MNBE01000643">
    <property type="protein sequence ID" value="OKP00725.1"/>
    <property type="molecule type" value="Genomic_DNA"/>
</dbReference>
<keyword evidence="2" id="KW-1185">Reference proteome</keyword>
<dbReference type="AlphaFoldDB" id="A0A1Q5TKH7"/>
<name>A0A1Q5TKH7_9EURO</name>
<organism evidence="1 2">
    <name type="scientific">Penicillium subrubescens</name>
    <dbReference type="NCBI Taxonomy" id="1316194"/>
    <lineage>
        <taxon>Eukaryota</taxon>
        <taxon>Fungi</taxon>
        <taxon>Dikarya</taxon>
        <taxon>Ascomycota</taxon>
        <taxon>Pezizomycotina</taxon>
        <taxon>Eurotiomycetes</taxon>
        <taxon>Eurotiomycetidae</taxon>
        <taxon>Eurotiales</taxon>
        <taxon>Aspergillaceae</taxon>
        <taxon>Penicillium</taxon>
    </lineage>
</organism>
<dbReference type="Proteomes" id="UP000186955">
    <property type="component" value="Unassembled WGS sequence"/>
</dbReference>
<sequence>MTKTSSAAPQRISPEDITENQLFRLGYAQKIIAARNADRVMAEYFISAYIRIAELKRELAEKDELISRLQAQLEAESK</sequence>
<dbReference type="Gene3D" id="1.20.5.170">
    <property type="match status" value="1"/>
</dbReference>
<evidence type="ECO:0000313" key="2">
    <source>
        <dbReference type="Proteomes" id="UP000186955"/>
    </source>
</evidence>
<proteinExistence type="predicted"/>
<accession>A0A1Q5TKH7</accession>
<protein>
    <submittedName>
        <fullName evidence="1">Uncharacterized protein</fullName>
    </submittedName>
</protein>
<comment type="caution">
    <text evidence="1">The sequence shown here is derived from an EMBL/GenBank/DDBJ whole genome shotgun (WGS) entry which is preliminary data.</text>
</comment>
<gene>
    <name evidence="1" type="ORF">PENSUB_7656</name>
</gene>
<reference evidence="1 2" key="1">
    <citation type="submission" date="2016-10" db="EMBL/GenBank/DDBJ databases">
        <title>Genome sequence of the ascomycete fungus Penicillium subrubescens.</title>
        <authorList>
            <person name="De Vries R.P."/>
            <person name="Peng M."/>
            <person name="Dilokpimol A."/>
            <person name="Hilden K."/>
            <person name="Makela M.R."/>
            <person name="Grigoriev I."/>
            <person name="Riley R."/>
            <person name="Granchi Z."/>
        </authorList>
    </citation>
    <scope>NUCLEOTIDE SEQUENCE [LARGE SCALE GENOMIC DNA]</scope>
    <source>
        <strain evidence="1 2">CBS 132785</strain>
    </source>
</reference>